<proteinExistence type="inferred from homology"/>
<evidence type="ECO:0000256" key="2">
    <source>
        <dbReference type="ARBA" id="ARBA00005692"/>
    </source>
</evidence>
<keyword evidence="7" id="KW-1185">Reference proteome</keyword>
<evidence type="ECO:0000256" key="6">
    <source>
        <dbReference type="RuleBase" id="RU280813"/>
    </source>
</evidence>
<comment type="similarity">
    <text evidence="2 6">Belongs to the nematode receptor-like protein srg family.</text>
</comment>
<name>A0A1I7T644_9PELO</name>
<feature type="transmembrane region" description="Helical" evidence="6">
    <location>
        <begin position="6"/>
        <end position="26"/>
    </location>
</feature>
<dbReference type="Proteomes" id="UP000095282">
    <property type="component" value="Unplaced"/>
</dbReference>
<evidence type="ECO:0000256" key="1">
    <source>
        <dbReference type="ARBA" id="ARBA00004141"/>
    </source>
</evidence>
<dbReference type="Pfam" id="PF02118">
    <property type="entry name" value="Srg"/>
    <property type="match status" value="1"/>
</dbReference>
<comment type="caution">
    <text evidence="6">Lacks conserved residue(s) required for the propagation of feature annotation.</text>
</comment>
<protein>
    <recommendedName>
        <fullName evidence="6">Serpentine receptor class gamma</fullName>
    </recommendedName>
</protein>
<keyword evidence="3 6" id="KW-0812">Transmembrane</keyword>
<evidence type="ECO:0000256" key="4">
    <source>
        <dbReference type="ARBA" id="ARBA00022989"/>
    </source>
</evidence>
<feature type="transmembrane region" description="Helical" evidence="6">
    <location>
        <begin position="38"/>
        <end position="57"/>
    </location>
</feature>
<dbReference type="AlphaFoldDB" id="A0A1I7T644"/>
<accession>A0A1I7T644</accession>
<reference evidence="8" key="1">
    <citation type="submission" date="2016-11" db="UniProtKB">
        <authorList>
            <consortium name="WormBaseParasite"/>
        </authorList>
    </citation>
    <scope>IDENTIFICATION</scope>
</reference>
<evidence type="ECO:0000256" key="5">
    <source>
        <dbReference type="ARBA" id="ARBA00023136"/>
    </source>
</evidence>
<dbReference type="GO" id="GO:0016020">
    <property type="term" value="C:membrane"/>
    <property type="evidence" value="ECO:0007669"/>
    <property type="project" value="UniProtKB-SubCell"/>
</dbReference>
<comment type="subcellular location">
    <subcellularLocation>
        <location evidence="1">Membrane</location>
        <topology evidence="1">Multi-pass membrane protein</topology>
    </subcellularLocation>
</comment>
<evidence type="ECO:0000313" key="7">
    <source>
        <dbReference type="Proteomes" id="UP000095282"/>
    </source>
</evidence>
<keyword evidence="5 6" id="KW-0472">Membrane</keyword>
<dbReference type="GO" id="GO:0004888">
    <property type="term" value="F:transmembrane signaling receptor activity"/>
    <property type="evidence" value="ECO:0007669"/>
    <property type="project" value="InterPro"/>
</dbReference>
<dbReference type="InterPro" id="IPR000609">
    <property type="entry name" value="7TM_GPCR_serpentine_rcpt_Srg"/>
</dbReference>
<sequence>MQFHMAYVQFGTTTVMAVNRATMMWFQQFFATKWKRYSGKMMFLIFILPFFANYQVFINDAYYKYDETLDRFALESEYVRKIVNGKLDHWNCFISKSVTRAVVPSIT</sequence>
<dbReference type="WBParaSite" id="Csp11.Scaffold519.g2771.t1">
    <property type="protein sequence ID" value="Csp11.Scaffold519.g2771.t1"/>
    <property type="gene ID" value="Csp11.Scaffold519.g2771"/>
</dbReference>
<organism evidence="7 8">
    <name type="scientific">Caenorhabditis tropicalis</name>
    <dbReference type="NCBI Taxonomy" id="1561998"/>
    <lineage>
        <taxon>Eukaryota</taxon>
        <taxon>Metazoa</taxon>
        <taxon>Ecdysozoa</taxon>
        <taxon>Nematoda</taxon>
        <taxon>Chromadorea</taxon>
        <taxon>Rhabditida</taxon>
        <taxon>Rhabditina</taxon>
        <taxon>Rhabditomorpha</taxon>
        <taxon>Rhabditoidea</taxon>
        <taxon>Rhabditidae</taxon>
        <taxon>Peloderinae</taxon>
        <taxon>Caenorhabditis</taxon>
    </lineage>
</organism>
<evidence type="ECO:0000313" key="8">
    <source>
        <dbReference type="WBParaSite" id="Csp11.Scaffold519.g2771.t1"/>
    </source>
</evidence>
<dbReference type="GO" id="GO:0007606">
    <property type="term" value="P:sensory perception of chemical stimulus"/>
    <property type="evidence" value="ECO:0007669"/>
    <property type="project" value="UniProtKB-UniRule"/>
</dbReference>
<evidence type="ECO:0000256" key="3">
    <source>
        <dbReference type="ARBA" id="ARBA00022692"/>
    </source>
</evidence>
<keyword evidence="4 6" id="KW-1133">Transmembrane helix</keyword>